<dbReference type="InterPro" id="IPR033690">
    <property type="entry name" value="Adenylat_kinase_CS"/>
</dbReference>
<name>A0ABP0TX95_9BRYO</name>
<protein>
    <recommendedName>
        <fullName evidence="3">adenylate kinase</fullName>
        <ecNumber evidence="3">2.7.4.3</ecNumber>
    </recommendedName>
</protein>
<keyword evidence="4 7" id="KW-0808">Transferase</keyword>
<evidence type="ECO:0000256" key="5">
    <source>
        <dbReference type="ARBA" id="ARBA00022741"/>
    </source>
</evidence>
<comment type="similarity">
    <text evidence="2 7">Belongs to the adenylate kinase family.</text>
</comment>
<evidence type="ECO:0000313" key="9">
    <source>
        <dbReference type="Proteomes" id="UP001497512"/>
    </source>
</evidence>
<dbReference type="NCBIfam" id="TIGR01351">
    <property type="entry name" value="adk"/>
    <property type="match status" value="1"/>
</dbReference>
<evidence type="ECO:0000313" key="8">
    <source>
        <dbReference type="EMBL" id="CAK9207451.1"/>
    </source>
</evidence>
<dbReference type="EMBL" id="OZ019908">
    <property type="protein sequence ID" value="CAK9207451.1"/>
    <property type="molecule type" value="Genomic_DNA"/>
</dbReference>
<keyword evidence="6 7" id="KW-0418">Kinase</keyword>
<dbReference type="SUPFAM" id="SSF52540">
    <property type="entry name" value="P-loop containing nucleoside triphosphate hydrolases"/>
    <property type="match status" value="1"/>
</dbReference>
<dbReference type="InterPro" id="IPR000850">
    <property type="entry name" value="Adenylat/UMP-CMP_kin"/>
</dbReference>
<comment type="catalytic activity">
    <reaction evidence="1">
        <text>AMP + ATP = 2 ADP</text>
        <dbReference type="Rhea" id="RHEA:12973"/>
        <dbReference type="ChEBI" id="CHEBI:30616"/>
        <dbReference type="ChEBI" id="CHEBI:456215"/>
        <dbReference type="ChEBI" id="CHEBI:456216"/>
        <dbReference type="EC" id="2.7.4.3"/>
    </reaction>
</comment>
<gene>
    <name evidence="8" type="ORF">CSSPTR1EN2_LOCUS8813</name>
</gene>
<dbReference type="HAMAP" id="MF_00235">
    <property type="entry name" value="Adenylate_kinase_Adk"/>
    <property type="match status" value="1"/>
</dbReference>
<dbReference type="Pfam" id="PF00406">
    <property type="entry name" value="ADK"/>
    <property type="match status" value="1"/>
</dbReference>
<organism evidence="8 9">
    <name type="scientific">Sphagnum troendelagicum</name>
    <dbReference type="NCBI Taxonomy" id="128251"/>
    <lineage>
        <taxon>Eukaryota</taxon>
        <taxon>Viridiplantae</taxon>
        <taxon>Streptophyta</taxon>
        <taxon>Embryophyta</taxon>
        <taxon>Bryophyta</taxon>
        <taxon>Sphagnophytina</taxon>
        <taxon>Sphagnopsida</taxon>
        <taxon>Sphagnales</taxon>
        <taxon>Sphagnaceae</taxon>
        <taxon>Sphagnum</taxon>
    </lineage>
</organism>
<evidence type="ECO:0000256" key="1">
    <source>
        <dbReference type="ARBA" id="ARBA00000582"/>
    </source>
</evidence>
<dbReference type="InterPro" id="IPR006259">
    <property type="entry name" value="Adenyl_kin_sub"/>
</dbReference>
<accession>A0ABP0TX95</accession>
<evidence type="ECO:0000256" key="7">
    <source>
        <dbReference type="RuleBase" id="RU003330"/>
    </source>
</evidence>
<evidence type="ECO:0000256" key="3">
    <source>
        <dbReference type="ARBA" id="ARBA00012955"/>
    </source>
</evidence>
<reference evidence="8" key="1">
    <citation type="submission" date="2024-02" db="EMBL/GenBank/DDBJ databases">
        <authorList>
            <consortium name="ELIXIR-Norway"/>
            <consortium name="Elixir Norway"/>
        </authorList>
    </citation>
    <scope>NUCLEOTIDE SEQUENCE</scope>
</reference>
<dbReference type="CDD" id="cd01428">
    <property type="entry name" value="ADK"/>
    <property type="match status" value="1"/>
</dbReference>
<dbReference type="PRINTS" id="PR00094">
    <property type="entry name" value="ADENYLTKNASE"/>
</dbReference>
<sequence>MTVVVRSSRLWISAFRRAVSKRRDGLEVVQQQQQQQRASLGYAAAVREEEEDEYQEYPWANAGLEEQGRGVQWVFLGCPGVGKGTYASRLAKLLQVPHIAMGDLVRQELSYATPIAKQLKSAMSQGQLLPDEVIFRLLSKRLEHGASCGESGFILDGFPRTVNQAKTLAELAEIDMVMNLKLRDDVLVTKCLGRRICAECGGNFNLAQIQAEGSANSPPIFMPPLLPPPKCLPKMTIRADDTEEVVRTRLRLFYEESKPVEDFYRKQGKLLDFEVAGGIPETWQRLLTVLNLEEKNASQSQLRDASRKKMTA</sequence>
<evidence type="ECO:0000256" key="4">
    <source>
        <dbReference type="ARBA" id="ARBA00022679"/>
    </source>
</evidence>
<keyword evidence="5" id="KW-0547">Nucleotide-binding</keyword>
<evidence type="ECO:0000256" key="2">
    <source>
        <dbReference type="ARBA" id="ARBA00007220"/>
    </source>
</evidence>
<dbReference type="Gene3D" id="3.40.50.300">
    <property type="entry name" value="P-loop containing nucleotide triphosphate hydrolases"/>
    <property type="match status" value="1"/>
</dbReference>
<dbReference type="PANTHER" id="PTHR23359">
    <property type="entry name" value="NUCLEOTIDE KINASE"/>
    <property type="match status" value="1"/>
</dbReference>
<evidence type="ECO:0000256" key="6">
    <source>
        <dbReference type="ARBA" id="ARBA00022777"/>
    </source>
</evidence>
<keyword evidence="9" id="KW-1185">Reference proteome</keyword>
<dbReference type="Proteomes" id="UP001497512">
    <property type="component" value="Chromosome 16"/>
</dbReference>
<dbReference type="EC" id="2.7.4.3" evidence="3"/>
<dbReference type="PROSITE" id="PS00113">
    <property type="entry name" value="ADENYLATE_KINASE"/>
    <property type="match status" value="1"/>
</dbReference>
<proteinExistence type="inferred from homology"/>
<dbReference type="InterPro" id="IPR027417">
    <property type="entry name" value="P-loop_NTPase"/>
</dbReference>